<evidence type="ECO:0000256" key="9">
    <source>
        <dbReference type="SAM" id="SignalP"/>
    </source>
</evidence>
<feature type="chain" id="PRO_5047283101" description="TonB-dependent receptor plug domain-containing protein" evidence="9">
    <location>
        <begin position="40"/>
        <end position="812"/>
    </location>
</feature>
<evidence type="ECO:0000256" key="4">
    <source>
        <dbReference type="ARBA" id="ARBA00022692"/>
    </source>
</evidence>
<sequence length="812" mass="90943">MEKKGKVLITAKNCTTRYYNFKKLIATALCGMLSFLGVAQTVGSCKIKVVDETTKQPLLGVNIHLENTTLGTVSDTLGYGVINNIPAGMYTISLSYLGFQTKKINDVLISVNKTYYAEIELLEETSSLNEVTIRAYRNENNPATPVSSFSYAREEIYRSPGAQGDIMRALATLPGVVSSGSQFSAIAARGQGTRDNVYMVDDIPMLELSHLEAEGFNSGFNDPNGGRFSIFAPRVIDNVQFQNGGFSALYGRRSSSYLGLNIKEGNRESWSFSGQFDLLGATVIADGPVSSKTSMFASGRYQNFGLLINLLGEQKASISYGDYIVKTTTQLNPKNKLSLVAMYNPERPVRTIDDVEIGTNINDDNSGGTTLYDHRGNKLLLGINLRTLLNSDSYLKNVLYYRSSKVDNHFGRFTPALDDHGVIINVNAGRYDKDLRSIKNDQNEIGYRAIYTKRFNRLSLTAGIDASTIHLDYKRNLKSIDTLYTFRSGELENPSQYFQVLNPINYNAHFNKTGFNSSGYITLSWNTFKLLTLNPGIRYDYTGFTNQHSISPRLSGSIQLSQKNSINFATGVYYQDVAYANLAGQSLNGKLKNEKSIQSILGYKLQLSNDLKLVIEGWYKHFNDLVVQPNQFQSYFTNNGGGYAYGSDISMTKRLSKNYYGQISYSYMQSKRNDHYGLGRYDDNFNIPHTISLMGSYKPNDKWIFSGKFRYSTGRPTDQYVVHSNVLNDSDELRFAQEITSINGERFPNFVSIDLRADYNMLTNWGILSAFVDIVNVADRFNINTEVFLPNTGKVYNIGFGIFPTFGVRIEL</sequence>
<evidence type="ECO:0000256" key="5">
    <source>
        <dbReference type="ARBA" id="ARBA00022729"/>
    </source>
</evidence>
<keyword evidence="2 8" id="KW-0813">Transport</keyword>
<evidence type="ECO:0000313" key="11">
    <source>
        <dbReference type="EMBL" id="GLB49114.1"/>
    </source>
</evidence>
<dbReference type="InterPro" id="IPR039426">
    <property type="entry name" value="TonB-dep_rcpt-like"/>
</dbReference>
<evidence type="ECO:0000313" key="12">
    <source>
        <dbReference type="Proteomes" id="UP001143543"/>
    </source>
</evidence>
<gene>
    <name evidence="11" type="ORF">Y10_14820</name>
</gene>
<dbReference type="SUPFAM" id="SSF56935">
    <property type="entry name" value="Porins"/>
    <property type="match status" value="1"/>
</dbReference>
<evidence type="ECO:0000256" key="7">
    <source>
        <dbReference type="ARBA" id="ARBA00023237"/>
    </source>
</evidence>
<dbReference type="Pfam" id="PF07715">
    <property type="entry name" value="Plug"/>
    <property type="match status" value="1"/>
</dbReference>
<dbReference type="PANTHER" id="PTHR30069">
    <property type="entry name" value="TONB-DEPENDENT OUTER MEMBRANE RECEPTOR"/>
    <property type="match status" value="1"/>
</dbReference>
<feature type="domain" description="TonB-dependent receptor plug" evidence="10">
    <location>
        <begin position="144"/>
        <end position="254"/>
    </location>
</feature>
<feature type="signal peptide" evidence="9">
    <location>
        <begin position="1"/>
        <end position="39"/>
    </location>
</feature>
<keyword evidence="12" id="KW-1185">Reference proteome</keyword>
<comment type="subcellular location">
    <subcellularLocation>
        <location evidence="1 8">Cell outer membrane</location>
        <topology evidence="1 8">Multi-pass membrane protein</topology>
    </subcellularLocation>
</comment>
<dbReference type="SUPFAM" id="SSF49464">
    <property type="entry name" value="Carboxypeptidase regulatory domain-like"/>
    <property type="match status" value="1"/>
</dbReference>
<dbReference type="Gene3D" id="2.40.170.20">
    <property type="entry name" value="TonB-dependent receptor, beta-barrel domain"/>
    <property type="match status" value="1"/>
</dbReference>
<dbReference type="InterPro" id="IPR037066">
    <property type="entry name" value="Plug_dom_sf"/>
</dbReference>
<dbReference type="PROSITE" id="PS52016">
    <property type="entry name" value="TONB_DEPENDENT_REC_3"/>
    <property type="match status" value="1"/>
</dbReference>
<protein>
    <recommendedName>
        <fullName evidence="10">TonB-dependent receptor plug domain-containing protein</fullName>
    </recommendedName>
</protein>
<evidence type="ECO:0000256" key="2">
    <source>
        <dbReference type="ARBA" id="ARBA00022448"/>
    </source>
</evidence>
<comment type="similarity">
    <text evidence="8">Belongs to the TonB-dependent receptor family.</text>
</comment>
<dbReference type="PANTHER" id="PTHR30069:SF29">
    <property type="entry name" value="HEMOGLOBIN AND HEMOGLOBIN-HAPTOGLOBIN-BINDING PROTEIN 1-RELATED"/>
    <property type="match status" value="1"/>
</dbReference>
<dbReference type="EMBL" id="BRVO01000001">
    <property type="protein sequence ID" value="GLB49114.1"/>
    <property type="molecule type" value="Genomic_DNA"/>
</dbReference>
<accession>A0ABQ5MI76</accession>
<evidence type="ECO:0000256" key="6">
    <source>
        <dbReference type="ARBA" id="ARBA00023136"/>
    </source>
</evidence>
<name>A0ABQ5MI76_9FLAO</name>
<organism evidence="11 12">
    <name type="scientific">Neptunitalea lumnitzerae</name>
    <dbReference type="NCBI Taxonomy" id="2965509"/>
    <lineage>
        <taxon>Bacteria</taxon>
        <taxon>Pseudomonadati</taxon>
        <taxon>Bacteroidota</taxon>
        <taxon>Flavobacteriia</taxon>
        <taxon>Flavobacteriales</taxon>
        <taxon>Flavobacteriaceae</taxon>
        <taxon>Neptunitalea</taxon>
    </lineage>
</organism>
<evidence type="ECO:0000256" key="1">
    <source>
        <dbReference type="ARBA" id="ARBA00004571"/>
    </source>
</evidence>
<evidence type="ECO:0000259" key="10">
    <source>
        <dbReference type="Pfam" id="PF07715"/>
    </source>
</evidence>
<dbReference type="InterPro" id="IPR036942">
    <property type="entry name" value="Beta-barrel_TonB_sf"/>
</dbReference>
<dbReference type="Pfam" id="PF13715">
    <property type="entry name" value="CarbopepD_reg_2"/>
    <property type="match status" value="1"/>
</dbReference>
<keyword evidence="7 8" id="KW-0998">Cell outer membrane</keyword>
<dbReference type="Gene3D" id="2.60.40.1120">
    <property type="entry name" value="Carboxypeptidase-like, regulatory domain"/>
    <property type="match status" value="1"/>
</dbReference>
<keyword evidence="6 8" id="KW-0472">Membrane</keyword>
<dbReference type="Proteomes" id="UP001143543">
    <property type="component" value="Unassembled WGS sequence"/>
</dbReference>
<keyword evidence="5 9" id="KW-0732">Signal</keyword>
<evidence type="ECO:0000256" key="3">
    <source>
        <dbReference type="ARBA" id="ARBA00022452"/>
    </source>
</evidence>
<reference evidence="11" key="1">
    <citation type="submission" date="2022-07" db="EMBL/GenBank/DDBJ databases">
        <title>Taxonomy of Novel Oxalotrophic and Methylotrophic Bacteria.</title>
        <authorList>
            <person name="Sahin N."/>
            <person name="Tani A."/>
        </authorList>
    </citation>
    <scope>NUCLEOTIDE SEQUENCE</scope>
    <source>
        <strain evidence="11">Y10</strain>
    </source>
</reference>
<dbReference type="InterPro" id="IPR008969">
    <property type="entry name" value="CarboxyPept-like_regulatory"/>
</dbReference>
<comment type="caution">
    <text evidence="11">The sequence shown here is derived from an EMBL/GenBank/DDBJ whole genome shotgun (WGS) entry which is preliminary data.</text>
</comment>
<keyword evidence="4 8" id="KW-0812">Transmembrane</keyword>
<dbReference type="Gene3D" id="2.170.130.10">
    <property type="entry name" value="TonB-dependent receptor, plug domain"/>
    <property type="match status" value="1"/>
</dbReference>
<dbReference type="InterPro" id="IPR012910">
    <property type="entry name" value="Plug_dom"/>
</dbReference>
<proteinExistence type="inferred from homology"/>
<dbReference type="RefSeq" id="WP_281764727.1">
    <property type="nucleotide sequence ID" value="NZ_BRVO01000001.1"/>
</dbReference>
<keyword evidence="3 8" id="KW-1134">Transmembrane beta strand</keyword>
<evidence type="ECO:0000256" key="8">
    <source>
        <dbReference type="PROSITE-ProRule" id="PRU01360"/>
    </source>
</evidence>